<reference evidence="4 5" key="1">
    <citation type="submission" date="2017-02" db="EMBL/GenBank/DDBJ databases">
        <title>Whole genome sequencing of Metallibacterium scheffleri DSM 24874 (T).</title>
        <authorList>
            <person name="Kumar S."/>
            <person name="Patil P."/>
            <person name="Patil P.B."/>
        </authorList>
    </citation>
    <scope>NUCLEOTIDE SEQUENCE [LARGE SCALE GENOMIC DNA]</scope>
    <source>
        <strain evidence="4 5">DSM 24874</strain>
    </source>
</reference>
<evidence type="ECO:0000256" key="2">
    <source>
        <dbReference type="ARBA" id="ARBA00023180"/>
    </source>
</evidence>
<gene>
    <name evidence="4" type="ORF">B1806_14485</name>
</gene>
<dbReference type="InterPro" id="IPR000863">
    <property type="entry name" value="Sulfotransferase_dom"/>
</dbReference>
<name>A0A4S3KGK5_9GAMM</name>
<evidence type="ECO:0000313" key="4">
    <source>
        <dbReference type="EMBL" id="THD07763.1"/>
    </source>
</evidence>
<dbReference type="Pfam" id="PF00685">
    <property type="entry name" value="Sulfotransfer_1"/>
    <property type="match status" value="1"/>
</dbReference>
<evidence type="ECO:0000259" key="3">
    <source>
        <dbReference type="Pfam" id="PF00685"/>
    </source>
</evidence>
<keyword evidence="2" id="KW-0325">Glycoprotein</keyword>
<keyword evidence="1" id="KW-0808">Transferase</keyword>
<dbReference type="EMBL" id="MWQO01000056">
    <property type="protein sequence ID" value="THD07763.1"/>
    <property type="molecule type" value="Genomic_DNA"/>
</dbReference>
<dbReference type="Proteomes" id="UP000307749">
    <property type="component" value="Unassembled WGS sequence"/>
</dbReference>
<dbReference type="AlphaFoldDB" id="A0A4S3KGK5"/>
<dbReference type="InterPro" id="IPR027417">
    <property type="entry name" value="P-loop_NTPase"/>
</dbReference>
<evidence type="ECO:0000313" key="5">
    <source>
        <dbReference type="Proteomes" id="UP000307749"/>
    </source>
</evidence>
<dbReference type="Gene3D" id="3.40.50.300">
    <property type="entry name" value="P-loop containing nucleotide triphosphate hydrolases"/>
    <property type="match status" value="1"/>
</dbReference>
<dbReference type="GO" id="GO:0008146">
    <property type="term" value="F:sulfotransferase activity"/>
    <property type="evidence" value="ECO:0007669"/>
    <property type="project" value="InterPro"/>
</dbReference>
<organism evidence="4 5">
    <name type="scientific">Metallibacterium scheffleri</name>
    <dbReference type="NCBI Taxonomy" id="993689"/>
    <lineage>
        <taxon>Bacteria</taxon>
        <taxon>Pseudomonadati</taxon>
        <taxon>Pseudomonadota</taxon>
        <taxon>Gammaproteobacteria</taxon>
        <taxon>Lysobacterales</taxon>
        <taxon>Rhodanobacteraceae</taxon>
        <taxon>Metallibacterium</taxon>
    </lineage>
</organism>
<accession>A0A4S3KGK5</accession>
<protein>
    <recommendedName>
        <fullName evidence="3">Sulfotransferase domain-containing protein</fullName>
    </recommendedName>
</protein>
<keyword evidence="5" id="KW-1185">Reference proteome</keyword>
<dbReference type="InterPro" id="IPR037359">
    <property type="entry name" value="NST/OST"/>
</dbReference>
<dbReference type="OrthoDB" id="9075305at2"/>
<dbReference type="PANTHER" id="PTHR10605">
    <property type="entry name" value="HEPARAN SULFATE SULFOTRANSFERASE"/>
    <property type="match status" value="1"/>
</dbReference>
<evidence type="ECO:0000256" key="1">
    <source>
        <dbReference type="ARBA" id="ARBA00022679"/>
    </source>
</evidence>
<dbReference type="RefSeq" id="WP_081126712.1">
    <property type="nucleotide sequence ID" value="NZ_LDOS01000001.1"/>
</dbReference>
<comment type="caution">
    <text evidence="4">The sequence shown here is derived from an EMBL/GenBank/DDBJ whole genome shotgun (WGS) entry which is preliminary data.</text>
</comment>
<feature type="domain" description="Sulfotransferase" evidence="3">
    <location>
        <begin position="10"/>
        <end position="209"/>
    </location>
</feature>
<dbReference type="SUPFAM" id="SSF52540">
    <property type="entry name" value="P-loop containing nucleoside triphosphate hydrolases"/>
    <property type="match status" value="1"/>
</dbReference>
<proteinExistence type="predicted"/>
<dbReference type="STRING" id="993689.GCA_002077135_01431"/>
<dbReference type="PANTHER" id="PTHR10605:SF56">
    <property type="entry name" value="BIFUNCTIONAL HEPARAN SULFATE N-DEACETYLASE_N-SULFOTRANSFERASE"/>
    <property type="match status" value="1"/>
</dbReference>
<sequence>MSPHAPRISFMIGGAQKCGTTALAEFLRAHPRVRLPLGKEAHVFDAPDYDDAALPEAIDTRFAAHFAEPWQDSLVYGDATPISLFLETAIRRAARYNPALRWIILLRDPAARAISQHAMERARGTESLPLLRALLAERGRLHRARGDLGWNSSLRNHSYRARGEYAAQLQRLLHHFPREQVLLLRSVDLARDAAATLREVYAHLGLAEPLRMPETLRHFEGSYGHHALGHAMLRWWSWQQRRKLRRALDVDLQS</sequence>